<dbReference type="InterPro" id="IPR055259">
    <property type="entry name" value="YkvP/CgeB_Glyco_trans-like"/>
</dbReference>
<proteinExistence type="predicted"/>
<sequence length="328" mass="38447">MRILLSIPGHTRTIPMGRFTEKALQQLGHEVHVFNHERNGQVERVREKISFKRFKAYKNQQVLDLAETIKPDLFFTIYGFNHDAATLEKLKQKGIMTVCWWLNDPFDLGYKHIPAHLYDHFFSNSKGTQGVYHHYQVKNCHYLPVGIDPEVHKPGASGEKKYDIVFAGDWHPIREKALTQLVTQFQFALAGPWKRKIDKDSPLRPYFVNMGYFTPTEMAAFFSQAHIVFNLHTWFGRWSYGVNPRLFEASGCRAFQISDRKEEIQDLYEPGKEIVLYDRLEEIPELLTHYLARPEECDAIAANAYTRTLQQHTYMHRMQELLEVINRS</sequence>
<reference evidence="2 3" key="1">
    <citation type="submission" date="2020-08" db="EMBL/GenBank/DDBJ databases">
        <title>Genomic Encyclopedia of Type Strains, Phase IV (KMG-IV): sequencing the most valuable type-strain genomes for metagenomic binning, comparative biology and taxonomic classification.</title>
        <authorList>
            <person name="Goeker M."/>
        </authorList>
    </citation>
    <scope>NUCLEOTIDE SEQUENCE [LARGE SCALE GENOMIC DNA]</scope>
    <source>
        <strain evidence="2 3">DSM 29854</strain>
    </source>
</reference>
<dbReference type="AlphaFoldDB" id="A0A839GJ03"/>
<dbReference type="Pfam" id="PF13524">
    <property type="entry name" value="Glyco_trans_1_2"/>
    <property type="match status" value="1"/>
</dbReference>
<evidence type="ECO:0000313" key="3">
    <source>
        <dbReference type="Proteomes" id="UP000563094"/>
    </source>
</evidence>
<gene>
    <name evidence="2" type="ORF">FHS90_003562</name>
</gene>
<organism evidence="2 3">
    <name type="scientific">Rufibacter quisquiliarum</name>
    <dbReference type="NCBI Taxonomy" id="1549639"/>
    <lineage>
        <taxon>Bacteria</taxon>
        <taxon>Pseudomonadati</taxon>
        <taxon>Bacteroidota</taxon>
        <taxon>Cytophagia</taxon>
        <taxon>Cytophagales</taxon>
        <taxon>Hymenobacteraceae</taxon>
        <taxon>Rufibacter</taxon>
    </lineage>
</organism>
<dbReference type="Proteomes" id="UP000563094">
    <property type="component" value="Unassembled WGS sequence"/>
</dbReference>
<dbReference type="RefSeq" id="WP_182513924.1">
    <property type="nucleotide sequence ID" value="NZ_JACJIQ010000016.1"/>
</dbReference>
<name>A0A839GJ03_9BACT</name>
<dbReference type="SUPFAM" id="SSF53756">
    <property type="entry name" value="UDP-Glycosyltransferase/glycogen phosphorylase"/>
    <property type="match status" value="1"/>
</dbReference>
<dbReference type="Gene3D" id="3.40.50.2000">
    <property type="entry name" value="Glycogen Phosphorylase B"/>
    <property type="match status" value="2"/>
</dbReference>
<evidence type="ECO:0000259" key="1">
    <source>
        <dbReference type="Pfam" id="PF13524"/>
    </source>
</evidence>
<evidence type="ECO:0000313" key="2">
    <source>
        <dbReference type="EMBL" id="MBA9078832.1"/>
    </source>
</evidence>
<accession>A0A839GJ03</accession>
<comment type="caution">
    <text evidence="2">The sequence shown here is derived from an EMBL/GenBank/DDBJ whole genome shotgun (WGS) entry which is preliminary data.</text>
</comment>
<protein>
    <submittedName>
        <fullName evidence="2">Spore maturation protein CgeB</fullName>
    </submittedName>
</protein>
<dbReference type="EMBL" id="JACJIQ010000016">
    <property type="protein sequence ID" value="MBA9078832.1"/>
    <property type="molecule type" value="Genomic_DNA"/>
</dbReference>
<keyword evidence="3" id="KW-1185">Reference proteome</keyword>
<feature type="domain" description="Spore protein YkvP/CgeB glycosyl transferase-like" evidence="1">
    <location>
        <begin position="177"/>
        <end position="323"/>
    </location>
</feature>